<dbReference type="OrthoDB" id="9780991at2"/>
<dbReference type="AlphaFoldDB" id="H5XR68"/>
<evidence type="ECO:0000313" key="7">
    <source>
        <dbReference type="EMBL" id="EHR62309.1"/>
    </source>
</evidence>
<dbReference type="Pfam" id="PF01547">
    <property type="entry name" value="SBP_bac_1"/>
    <property type="match status" value="1"/>
</dbReference>
<protein>
    <recommendedName>
        <fullName evidence="6">Probable sugar-binding periplasmic protein</fullName>
    </recommendedName>
</protein>
<comment type="subcellular location">
    <subcellularLocation>
        <location evidence="1">Cell envelope</location>
    </subcellularLocation>
</comment>
<dbReference type="RefSeq" id="WP_005458041.1">
    <property type="nucleotide sequence ID" value="NZ_CM001440.1"/>
</dbReference>
<dbReference type="PANTHER" id="PTHR43649:SF28">
    <property type="entry name" value="BINDING PROTEIN COMPONENT OF ABC SUGAR TRANSPORTER-RELATED"/>
    <property type="match status" value="1"/>
</dbReference>
<proteinExistence type="inferred from homology"/>
<keyword evidence="7" id="KW-0762">Sugar transport</keyword>
<dbReference type="SUPFAM" id="SSF53850">
    <property type="entry name" value="Periplasmic binding protein-like II"/>
    <property type="match status" value="1"/>
</dbReference>
<evidence type="ECO:0000256" key="4">
    <source>
        <dbReference type="ARBA" id="ARBA00022729"/>
    </source>
</evidence>
<dbReference type="InterPro" id="IPR050490">
    <property type="entry name" value="Bact_solute-bd_prot1"/>
</dbReference>
<dbReference type="InterPro" id="IPR006061">
    <property type="entry name" value="SBP_1_CS"/>
</dbReference>
<dbReference type="HOGENOM" id="CLU_031285_12_3_11"/>
<evidence type="ECO:0000256" key="3">
    <source>
        <dbReference type="ARBA" id="ARBA00022448"/>
    </source>
</evidence>
<keyword evidence="4" id="KW-0732">Signal</keyword>
<evidence type="ECO:0000256" key="6">
    <source>
        <dbReference type="ARBA" id="ARBA00049753"/>
    </source>
</evidence>
<dbReference type="InterPro" id="IPR006059">
    <property type="entry name" value="SBP"/>
</dbReference>
<dbReference type="eggNOG" id="COG1653">
    <property type="taxonomic scope" value="Bacteria"/>
</dbReference>
<accession>H5XR68</accession>
<comment type="similarity">
    <text evidence="2">Belongs to the bacterial solute-binding protein 1 family.</text>
</comment>
<dbReference type="GO" id="GO:0030313">
    <property type="term" value="C:cell envelope"/>
    <property type="evidence" value="ECO:0007669"/>
    <property type="project" value="UniProtKB-SubCell"/>
</dbReference>
<comment type="function">
    <text evidence="5">Part of a binding-protein-dependent transport system for a sugar.</text>
</comment>
<sequence>MPNRLGRLAPMVVAVLVVTACGDSVDPRGNNADTGEGDQVTLVLESWRNDDLAIWEDVILPAFHEQHPNIRVTFQPTSPDEYDAALDAKLSGGTAGDLITCRPFDVALRLYEEGHLAPLTGLKGLDSYSDIARAAWSTDDGSESFCVPMASVIHGFLYNTEIFDELGLTPPRTEEEFHEVLDTIAADGTYAPLVMGTADQWEAATMGLQNIGPNYWHGEAGRQGLIEGTERFDDDQYVAAFTELASWAEYLPDGYESITYPDAQNLFTLGRGAIYPTGSWEIALFNEQTDFEMAAFPPPLPEGRDTCYISDHTDLGIGMNAATDHPEEARTFLEWTTTAEFAELYANALPGFFPMSEHDVTVEDPLAQEFLSWREECESTIRNSYQILSRGEPNLENQLWDLSAQLLNGTVEPREAAGRVQAGLERWYEPQQQ</sequence>
<dbReference type="PANTHER" id="PTHR43649">
    <property type="entry name" value="ARABINOSE-BINDING PROTEIN-RELATED"/>
    <property type="match status" value="1"/>
</dbReference>
<gene>
    <name evidence="7" type="ORF">SaccyDRAFT_3480</name>
</gene>
<dbReference type="GO" id="GO:0055085">
    <property type="term" value="P:transmembrane transport"/>
    <property type="evidence" value="ECO:0007669"/>
    <property type="project" value="InterPro"/>
</dbReference>
<keyword evidence="8" id="KW-1185">Reference proteome</keyword>
<keyword evidence="3" id="KW-0813">Transport</keyword>
<dbReference type="Gene3D" id="3.40.190.10">
    <property type="entry name" value="Periplasmic binding protein-like II"/>
    <property type="match status" value="2"/>
</dbReference>
<reference evidence="7 8" key="1">
    <citation type="submission" date="2011-11" db="EMBL/GenBank/DDBJ databases">
        <title>The Noncontiguous Finished sequence of Saccharomonospora cyanea NA-134.</title>
        <authorList>
            <consortium name="US DOE Joint Genome Institute"/>
            <person name="Lucas S."/>
            <person name="Han J."/>
            <person name="Lapidus A."/>
            <person name="Cheng J.-F."/>
            <person name="Goodwin L."/>
            <person name="Pitluck S."/>
            <person name="Peters L."/>
            <person name="Ovchinnikova G."/>
            <person name="Lu M."/>
            <person name="Detter J.C."/>
            <person name="Han C."/>
            <person name="Tapia R."/>
            <person name="Land M."/>
            <person name="Hauser L."/>
            <person name="Kyrpides N."/>
            <person name="Ivanova N."/>
            <person name="Pagani I."/>
            <person name="Brambilla E.-M."/>
            <person name="Klenk H.-P."/>
            <person name="Woyke T."/>
        </authorList>
    </citation>
    <scope>NUCLEOTIDE SEQUENCE [LARGE SCALE GENOMIC DNA]</scope>
    <source>
        <strain evidence="7 8">NA-134</strain>
    </source>
</reference>
<evidence type="ECO:0000256" key="1">
    <source>
        <dbReference type="ARBA" id="ARBA00004196"/>
    </source>
</evidence>
<name>H5XR68_9PSEU</name>
<evidence type="ECO:0000256" key="5">
    <source>
        <dbReference type="ARBA" id="ARBA00049629"/>
    </source>
</evidence>
<dbReference type="PROSITE" id="PS01037">
    <property type="entry name" value="SBP_BACTERIAL_1"/>
    <property type="match status" value="1"/>
</dbReference>
<organism evidence="7 8">
    <name type="scientific">Saccharomonospora cyanea NA-134</name>
    <dbReference type="NCBI Taxonomy" id="882082"/>
    <lineage>
        <taxon>Bacteria</taxon>
        <taxon>Bacillati</taxon>
        <taxon>Actinomycetota</taxon>
        <taxon>Actinomycetes</taxon>
        <taxon>Pseudonocardiales</taxon>
        <taxon>Pseudonocardiaceae</taxon>
        <taxon>Saccharomonospora</taxon>
    </lineage>
</organism>
<evidence type="ECO:0000313" key="8">
    <source>
        <dbReference type="Proteomes" id="UP000002791"/>
    </source>
</evidence>
<dbReference type="Proteomes" id="UP000002791">
    <property type="component" value="Chromosome"/>
</dbReference>
<dbReference type="PROSITE" id="PS51257">
    <property type="entry name" value="PROKAR_LIPOPROTEIN"/>
    <property type="match status" value="1"/>
</dbReference>
<dbReference type="STRING" id="882082.SaccyDRAFT_3480"/>
<evidence type="ECO:0000256" key="2">
    <source>
        <dbReference type="ARBA" id="ARBA00008520"/>
    </source>
</evidence>
<dbReference type="EMBL" id="CM001440">
    <property type="protein sequence ID" value="EHR62309.1"/>
    <property type="molecule type" value="Genomic_DNA"/>
</dbReference>